<evidence type="ECO:0000313" key="2">
    <source>
        <dbReference type="Proteomes" id="UP000308600"/>
    </source>
</evidence>
<organism evidence="1 2">
    <name type="scientific">Pluteus cervinus</name>
    <dbReference type="NCBI Taxonomy" id="181527"/>
    <lineage>
        <taxon>Eukaryota</taxon>
        <taxon>Fungi</taxon>
        <taxon>Dikarya</taxon>
        <taxon>Basidiomycota</taxon>
        <taxon>Agaricomycotina</taxon>
        <taxon>Agaricomycetes</taxon>
        <taxon>Agaricomycetidae</taxon>
        <taxon>Agaricales</taxon>
        <taxon>Pluteineae</taxon>
        <taxon>Pluteaceae</taxon>
        <taxon>Pluteus</taxon>
    </lineage>
</organism>
<reference evidence="1 2" key="1">
    <citation type="journal article" date="2019" name="Nat. Ecol. Evol.">
        <title>Megaphylogeny resolves global patterns of mushroom evolution.</title>
        <authorList>
            <person name="Varga T."/>
            <person name="Krizsan K."/>
            <person name="Foldi C."/>
            <person name="Dima B."/>
            <person name="Sanchez-Garcia M."/>
            <person name="Sanchez-Ramirez S."/>
            <person name="Szollosi G.J."/>
            <person name="Szarkandi J.G."/>
            <person name="Papp V."/>
            <person name="Albert L."/>
            <person name="Andreopoulos W."/>
            <person name="Angelini C."/>
            <person name="Antonin V."/>
            <person name="Barry K.W."/>
            <person name="Bougher N.L."/>
            <person name="Buchanan P."/>
            <person name="Buyck B."/>
            <person name="Bense V."/>
            <person name="Catcheside P."/>
            <person name="Chovatia M."/>
            <person name="Cooper J."/>
            <person name="Damon W."/>
            <person name="Desjardin D."/>
            <person name="Finy P."/>
            <person name="Geml J."/>
            <person name="Haridas S."/>
            <person name="Hughes K."/>
            <person name="Justo A."/>
            <person name="Karasinski D."/>
            <person name="Kautmanova I."/>
            <person name="Kiss B."/>
            <person name="Kocsube S."/>
            <person name="Kotiranta H."/>
            <person name="LaButti K.M."/>
            <person name="Lechner B.E."/>
            <person name="Liimatainen K."/>
            <person name="Lipzen A."/>
            <person name="Lukacs Z."/>
            <person name="Mihaltcheva S."/>
            <person name="Morgado L.N."/>
            <person name="Niskanen T."/>
            <person name="Noordeloos M.E."/>
            <person name="Ohm R.A."/>
            <person name="Ortiz-Santana B."/>
            <person name="Ovrebo C."/>
            <person name="Racz N."/>
            <person name="Riley R."/>
            <person name="Savchenko A."/>
            <person name="Shiryaev A."/>
            <person name="Soop K."/>
            <person name="Spirin V."/>
            <person name="Szebenyi C."/>
            <person name="Tomsovsky M."/>
            <person name="Tulloss R.E."/>
            <person name="Uehling J."/>
            <person name="Grigoriev I.V."/>
            <person name="Vagvolgyi C."/>
            <person name="Papp T."/>
            <person name="Martin F.M."/>
            <person name="Miettinen O."/>
            <person name="Hibbett D.S."/>
            <person name="Nagy L.G."/>
        </authorList>
    </citation>
    <scope>NUCLEOTIDE SEQUENCE [LARGE SCALE GENOMIC DNA]</scope>
    <source>
        <strain evidence="1 2">NL-1719</strain>
    </source>
</reference>
<accession>A0ACD3AC69</accession>
<dbReference type="Proteomes" id="UP000308600">
    <property type="component" value="Unassembled WGS sequence"/>
</dbReference>
<protein>
    <submittedName>
        <fullName evidence="1">Uncharacterized protein</fullName>
    </submittedName>
</protein>
<proteinExistence type="predicted"/>
<keyword evidence="2" id="KW-1185">Reference proteome</keyword>
<sequence>MSPPAPAQTAEKPTIPNNRENTSPPSANERLQLVRIRILMARLEALSVWAEVLERIGSRQTPHTPPSQLRGGLPNVHKAEGASNTRVATGRATPNQVHGIVEVSSFDPVLIWCIGVLFLSFILGYWLGSNYSIRFDVLRRY</sequence>
<dbReference type="EMBL" id="ML208550">
    <property type="protein sequence ID" value="TFK62914.1"/>
    <property type="molecule type" value="Genomic_DNA"/>
</dbReference>
<gene>
    <name evidence="1" type="ORF">BDN72DRAFT_882380</name>
</gene>
<name>A0ACD3AC69_9AGAR</name>
<evidence type="ECO:0000313" key="1">
    <source>
        <dbReference type="EMBL" id="TFK62914.1"/>
    </source>
</evidence>